<name>B7J7I3_ACIF2</name>
<dbReference type="HOGENOM" id="CLU_1998926_0_0_6"/>
<organism evidence="2 3">
    <name type="scientific">Acidithiobacillus ferrooxidans (strain ATCC 23270 / DSM 14882 / CIP 104768 / NCIMB 8455)</name>
    <name type="common">Ferrobacillus ferrooxidans (strain ATCC 23270)</name>
    <dbReference type="NCBI Taxonomy" id="243159"/>
    <lineage>
        <taxon>Bacteria</taxon>
        <taxon>Pseudomonadati</taxon>
        <taxon>Pseudomonadota</taxon>
        <taxon>Acidithiobacillia</taxon>
        <taxon>Acidithiobacillales</taxon>
        <taxon>Acidithiobacillaceae</taxon>
        <taxon>Acidithiobacillus</taxon>
    </lineage>
</organism>
<dbReference type="KEGG" id="afr:AFE_1008"/>
<dbReference type="Proteomes" id="UP000001362">
    <property type="component" value="Chromosome"/>
</dbReference>
<gene>
    <name evidence="2" type="ordered locus">AFE_1008</name>
</gene>
<protein>
    <submittedName>
        <fullName evidence="2">Uncharacterized protein</fullName>
    </submittedName>
</protein>
<evidence type="ECO:0000313" key="3">
    <source>
        <dbReference type="Proteomes" id="UP000001362"/>
    </source>
</evidence>
<proteinExistence type="predicted"/>
<dbReference type="PaxDb" id="243159-AFE_1008"/>
<evidence type="ECO:0000313" key="2">
    <source>
        <dbReference type="EMBL" id="ACK78149.1"/>
    </source>
</evidence>
<reference evidence="2 3" key="1">
    <citation type="journal article" date="2008" name="BMC Genomics">
        <title>Acidithiobacillus ferrooxidans metabolism: from genome sequence to industrial applications.</title>
        <authorList>
            <person name="Valdes J."/>
            <person name="Pedroso I."/>
            <person name="Quatrini R."/>
            <person name="Dodson R.J."/>
            <person name="Tettelin H."/>
            <person name="Blake R.II."/>
            <person name="Eisen J.A."/>
            <person name="Holmes D.S."/>
        </authorList>
    </citation>
    <scope>NUCLEOTIDE SEQUENCE [LARGE SCALE GENOMIC DNA]</scope>
    <source>
        <strain evidence="3">ATCC 23270 / DSM 14882 / CIP 104768 / NCIMB 8455</strain>
    </source>
</reference>
<accession>B7J7I3</accession>
<evidence type="ECO:0000256" key="1">
    <source>
        <dbReference type="SAM" id="MobiDB-lite"/>
    </source>
</evidence>
<sequence length="124" mass="14219">MPMRSWLMLTPDLFPETKNTEAREEYAQVFALYRNRYPRLTSPQDWRENGKLDSWAHEMVAAVLLPGWLAAGRSEKAFAALRKDFVDDAEQNGWPESPHWPSTNVLADKKPGDSAKTVCNDPER</sequence>
<keyword evidence="3" id="KW-1185">Reference proteome</keyword>
<dbReference type="STRING" id="243159.AFE_1008"/>
<feature type="region of interest" description="Disordered" evidence="1">
    <location>
        <begin position="90"/>
        <end position="124"/>
    </location>
</feature>
<dbReference type="EMBL" id="CP001219">
    <property type="protein sequence ID" value="ACK78149.1"/>
    <property type="molecule type" value="Genomic_DNA"/>
</dbReference>
<dbReference type="AlphaFoldDB" id="B7J7I3"/>